<evidence type="ECO:0000313" key="2">
    <source>
        <dbReference type="Proteomes" id="UP001140087"/>
    </source>
</evidence>
<sequence>MSDIISSRPMALAYITEVALRPTTICAVVCAYVVWKVVYALYFSPLRNVPGPFLSRISWLPMRLVEIFGTEPEMMRRHYEKYGSTFVMEPTRVAVCDPGDCTKILSTHAFRKDYYYDRVKFLEPNIFLSSDPDLNHHRRLLIGPALSQRNLLHMESLLHAAGVGQLLAKWDKAIAAAGPAGRVRVCYFDDFLLMAFDVMTLLSFGQMRRSLTTGDHKIVNWVRHCVQLMFLQMVAPVICHRPFTWIFGRLYGQVGQFFAFGMSAIDSRKQLLASGAEKPKDILQSFIDAEDVDAKTRMTPSEVRTETILQLMAGADTSALTLCWTLHLLLLHPQCLRRVTDEVRAAFAAGHTITYEEAKEKLPYLEACLYESLRLRPVTSNLPRRVQTGGAYFHDHFIPGGYSCVVSLSAANMNTGAWDQPHVYDPERFLDKPDNKRKLLTFSTGVRICPGRHLAWLEVTTGLANVLGAYDIELPEDARFTPSRLDSKGQPVIMPGYHGITSFPRYPDRDCNAIISKRPSTCDK</sequence>
<protein>
    <submittedName>
        <fullName evidence="1">Uncharacterized protein</fullName>
    </submittedName>
</protein>
<organism evidence="1 2">
    <name type="scientific">Coemansia helicoidea</name>
    <dbReference type="NCBI Taxonomy" id="1286919"/>
    <lineage>
        <taxon>Eukaryota</taxon>
        <taxon>Fungi</taxon>
        <taxon>Fungi incertae sedis</taxon>
        <taxon>Zoopagomycota</taxon>
        <taxon>Kickxellomycotina</taxon>
        <taxon>Kickxellomycetes</taxon>
        <taxon>Kickxellales</taxon>
        <taxon>Kickxellaceae</taxon>
        <taxon>Coemansia</taxon>
    </lineage>
</organism>
<gene>
    <name evidence="1" type="ORF">H4R21_001610</name>
</gene>
<dbReference type="Proteomes" id="UP001140087">
    <property type="component" value="Unassembled WGS sequence"/>
</dbReference>
<accession>A0ACC1LA86</accession>
<name>A0ACC1LA86_9FUNG</name>
<evidence type="ECO:0000313" key="1">
    <source>
        <dbReference type="EMBL" id="KAJ2804532.1"/>
    </source>
</evidence>
<comment type="caution">
    <text evidence="1">The sequence shown here is derived from an EMBL/GenBank/DDBJ whole genome shotgun (WGS) entry which is preliminary data.</text>
</comment>
<proteinExistence type="predicted"/>
<reference evidence="1" key="1">
    <citation type="submission" date="2022-07" db="EMBL/GenBank/DDBJ databases">
        <title>Phylogenomic reconstructions and comparative analyses of Kickxellomycotina fungi.</title>
        <authorList>
            <person name="Reynolds N.K."/>
            <person name="Stajich J.E."/>
            <person name="Barry K."/>
            <person name="Grigoriev I.V."/>
            <person name="Crous P."/>
            <person name="Smith M.E."/>
        </authorList>
    </citation>
    <scope>NUCLEOTIDE SEQUENCE</scope>
    <source>
        <strain evidence="1">BCRC 34780</strain>
    </source>
</reference>
<dbReference type="EMBL" id="JANBUN010000346">
    <property type="protein sequence ID" value="KAJ2804532.1"/>
    <property type="molecule type" value="Genomic_DNA"/>
</dbReference>
<keyword evidence="2" id="KW-1185">Reference proteome</keyword>